<reference evidence="1" key="1">
    <citation type="journal article" date="2009" name="Rice">
        <title>De Novo Next Generation Sequencing of Plant Genomes.</title>
        <authorList>
            <person name="Rounsley S."/>
            <person name="Marri P.R."/>
            <person name="Yu Y."/>
            <person name="He R."/>
            <person name="Sisneros N."/>
            <person name="Goicoechea J.L."/>
            <person name="Lee S.J."/>
            <person name="Angelova A."/>
            <person name="Kudrna D."/>
            <person name="Luo M."/>
            <person name="Affourtit J."/>
            <person name="Desany B."/>
            <person name="Knight J."/>
            <person name="Niazi F."/>
            <person name="Egholm M."/>
            <person name="Wing R.A."/>
        </authorList>
    </citation>
    <scope>NUCLEOTIDE SEQUENCE [LARGE SCALE GENOMIC DNA]</scope>
    <source>
        <strain evidence="1">cv. IRGC 105608</strain>
    </source>
</reference>
<dbReference type="HOGENOM" id="CLU_2658394_0_0_1"/>
<evidence type="ECO:0000313" key="1">
    <source>
        <dbReference type="EnsemblPlants" id="OBART03G03880.1"/>
    </source>
</evidence>
<proteinExistence type="predicted"/>
<dbReference type="Gramene" id="OBART03G03880.1">
    <property type="protein sequence ID" value="OBART03G03880.1"/>
    <property type="gene ID" value="OBART03G03880"/>
</dbReference>
<protein>
    <submittedName>
        <fullName evidence="1">Uncharacterized protein</fullName>
    </submittedName>
</protein>
<dbReference type="EnsemblPlants" id="OBART03G03880.1">
    <property type="protein sequence ID" value="OBART03G03880.1"/>
    <property type="gene ID" value="OBART03G03880"/>
</dbReference>
<sequence length="76" mass="7972">MALVVSSNSTIRSICRSPFLSGKRCSASASKVALAIALLSSHWELDGDIHMLPNGTSMAASMLSEAHIEPSLSITN</sequence>
<dbReference type="AlphaFoldDB" id="A0A0D3FDV6"/>
<dbReference type="PaxDb" id="65489-OBART03G03880.1"/>
<dbReference type="Proteomes" id="UP000026960">
    <property type="component" value="Chromosome 3"/>
</dbReference>
<reference evidence="1" key="2">
    <citation type="submission" date="2015-03" db="UniProtKB">
        <authorList>
            <consortium name="EnsemblPlants"/>
        </authorList>
    </citation>
    <scope>IDENTIFICATION</scope>
</reference>
<accession>A0A0D3FDV6</accession>
<keyword evidence="2" id="KW-1185">Reference proteome</keyword>
<name>A0A0D3FDV6_9ORYZ</name>
<organism evidence="1">
    <name type="scientific">Oryza barthii</name>
    <dbReference type="NCBI Taxonomy" id="65489"/>
    <lineage>
        <taxon>Eukaryota</taxon>
        <taxon>Viridiplantae</taxon>
        <taxon>Streptophyta</taxon>
        <taxon>Embryophyta</taxon>
        <taxon>Tracheophyta</taxon>
        <taxon>Spermatophyta</taxon>
        <taxon>Magnoliopsida</taxon>
        <taxon>Liliopsida</taxon>
        <taxon>Poales</taxon>
        <taxon>Poaceae</taxon>
        <taxon>BOP clade</taxon>
        <taxon>Oryzoideae</taxon>
        <taxon>Oryzeae</taxon>
        <taxon>Oryzinae</taxon>
        <taxon>Oryza</taxon>
    </lineage>
</organism>
<evidence type="ECO:0000313" key="2">
    <source>
        <dbReference type="Proteomes" id="UP000026960"/>
    </source>
</evidence>